<keyword evidence="2" id="KW-1185">Reference proteome</keyword>
<protein>
    <submittedName>
        <fullName evidence="1">Uncharacterized protein</fullName>
    </submittedName>
</protein>
<accession>E2BDZ6</accession>
<reference evidence="1 2" key="1">
    <citation type="journal article" date="2010" name="Science">
        <title>Genomic comparison of the ants Camponotus floridanus and Harpegnathos saltator.</title>
        <authorList>
            <person name="Bonasio R."/>
            <person name="Zhang G."/>
            <person name="Ye C."/>
            <person name="Mutti N.S."/>
            <person name="Fang X."/>
            <person name="Qin N."/>
            <person name="Donahue G."/>
            <person name="Yang P."/>
            <person name="Li Q."/>
            <person name="Li C."/>
            <person name="Zhang P."/>
            <person name="Huang Z."/>
            <person name="Berger S.L."/>
            <person name="Reinberg D."/>
            <person name="Wang J."/>
            <person name="Liebig J."/>
        </authorList>
    </citation>
    <scope>NUCLEOTIDE SEQUENCE [LARGE SCALE GENOMIC DNA]</scope>
    <source>
        <strain evidence="1 2">R22 G/1</strain>
    </source>
</reference>
<gene>
    <name evidence="1" type="ORF">EAI_07632</name>
</gene>
<evidence type="ECO:0000313" key="1">
    <source>
        <dbReference type="EMBL" id="EFN86087.1"/>
    </source>
</evidence>
<dbReference type="InParanoid" id="E2BDZ6"/>
<dbReference type="AlphaFoldDB" id="E2BDZ6"/>
<evidence type="ECO:0000313" key="2">
    <source>
        <dbReference type="Proteomes" id="UP000008237"/>
    </source>
</evidence>
<organism evidence="2">
    <name type="scientific">Harpegnathos saltator</name>
    <name type="common">Jerdon's jumping ant</name>
    <dbReference type="NCBI Taxonomy" id="610380"/>
    <lineage>
        <taxon>Eukaryota</taxon>
        <taxon>Metazoa</taxon>
        <taxon>Ecdysozoa</taxon>
        <taxon>Arthropoda</taxon>
        <taxon>Hexapoda</taxon>
        <taxon>Insecta</taxon>
        <taxon>Pterygota</taxon>
        <taxon>Neoptera</taxon>
        <taxon>Endopterygota</taxon>
        <taxon>Hymenoptera</taxon>
        <taxon>Apocrita</taxon>
        <taxon>Aculeata</taxon>
        <taxon>Formicoidea</taxon>
        <taxon>Formicidae</taxon>
        <taxon>Ponerinae</taxon>
        <taxon>Ponerini</taxon>
        <taxon>Harpegnathos</taxon>
    </lineage>
</organism>
<dbReference type="Proteomes" id="UP000008237">
    <property type="component" value="Unassembled WGS sequence"/>
</dbReference>
<proteinExistence type="predicted"/>
<dbReference type="EMBL" id="GL447709">
    <property type="protein sequence ID" value="EFN86087.1"/>
    <property type="molecule type" value="Genomic_DNA"/>
</dbReference>
<dbReference type="OrthoDB" id="6740702at2759"/>
<sequence length="207" mass="23093">MHDIEEALAEKVQHSRFHAKPFDIRFLLESYPVADLTRGPAGLSFRPARGLSHGDIWNLVSSLVQNAGGHDILEHFTVDVFSVALPSGQSAKANKLTHEEVVKCSILIIINTDNLCFLRSLVVAMIYSERGNVRTGELHAKWNAVRKQNSVMQRELALELTRKAGVSIPDEGCNIPEFERFQLHVAKYDAVITVYNFSSFVRGAPPL</sequence>
<name>E2BDZ6_HARSA</name>